<feature type="region of interest" description="Disordered" evidence="1">
    <location>
        <begin position="1"/>
        <end position="136"/>
    </location>
</feature>
<dbReference type="EMBL" id="KV007784">
    <property type="protein sequence ID" value="KZV30893.1"/>
    <property type="molecule type" value="Genomic_DNA"/>
</dbReference>
<dbReference type="Proteomes" id="UP000250235">
    <property type="component" value="Unassembled WGS sequence"/>
</dbReference>
<evidence type="ECO:0000256" key="1">
    <source>
        <dbReference type="SAM" id="MobiDB-lite"/>
    </source>
</evidence>
<keyword evidence="3" id="KW-1185">Reference proteome</keyword>
<protein>
    <submittedName>
        <fullName evidence="2">Putative WRKY transcription factor 40</fullName>
    </submittedName>
</protein>
<accession>A0A2Z7B8Q9</accession>
<feature type="compositionally biased region" description="Basic and acidic residues" evidence="1">
    <location>
        <begin position="89"/>
        <end position="98"/>
    </location>
</feature>
<reference evidence="2 3" key="1">
    <citation type="journal article" date="2015" name="Proc. Natl. Acad. Sci. U.S.A.">
        <title>The resurrection genome of Boea hygrometrica: A blueprint for survival of dehydration.</title>
        <authorList>
            <person name="Xiao L."/>
            <person name="Yang G."/>
            <person name="Zhang L."/>
            <person name="Yang X."/>
            <person name="Zhao S."/>
            <person name="Ji Z."/>
            <person name="Zhou Q."/>
            <person name="Hu M."/>
            <person name="Wang Y."/>
            <person name="Chen M."/>
            <person name="Xu Y."/>
            <person name="Jin H."/>
            <person name="Xiao X."/>
            <person name="Hu G."/>
            <person name="Bao F."/>
            <person name="Hu Y."/>
            <person name="Wan P."/>
            <person name="Li L."/>
            <person name="Deng X."/>
            <person name="Kuang T."/>
            <person name="Xiang C."/>
            <person name="Zhu J.K."/>
            <person name="Oliver M.J."/>
            <person name="He Y."/>
        </authorList>
    </citation>
    <scope>NUCLEOTIDE SEQUENCE [LARGE SCALE GENOMIC DNA]</scope>
    <source>
        <strain evidence="3">cv. XS01</strain>
    </source>
</reference>
<sequence length="136" mass="15059">MGEASGDRAPTSEQRPVVDRATIARRRPALSRHARPARNEVRAAAGHGRPPCAASAHGVARDGPQRGGRLRQSGPRPEGRLLRQPALEGLKRSARTDSPRQVGRNKFRRREAAAARGGDGARRRRRLLREERGRRF</sequence>
<proteinExistence type="predicted"/>
<organism evidence="2 3">
    <name type="scientific">Dorcoceras hygrometricum</name>
    <dbReference type="NCBI Taxonomy" id="472368"/>
    <lineage>
        <taxon>Eukaryota</taxon>
        <taxon>Viridiplantae</taxon>
        <taxon>Streptophyta</taxon>
        <taxon>Embryophyta</taxon>
        <taxon>Tracheophyta</taxon>
        <taxon>Spermatophyta</taxon>
        <taxon>Magnoliopsida</taxon>
        <taxon>eudicotyledons</taxon>
        <taxon>Gunneridae</taxon>
        <taxon>Pentapetalae</taxon>
        <taxon>asterids</taxon>
        <taxon>lamiids</taxon>
        <taxon>Lamiales</taxon>
        <taxon>Gesneriaceae</taxon>
        <taxon>Didymocarpoideae</taxon>
        <taxon>Trichosporeae</taxon>
        <taxon>Loxocarpinae</taxon>
        <taxon>Dorcoceras</taxon>
    </lineage>
</organism>
<evidence type="ECO:0000313" key="2">
    <source>
        <dbReference type="EMBL" id="KZV30893.1"/>
    </source>
</evidence>
<feature type="compositionally biased region" description="Basic residues" evidence="1">
    <location>
        <begin position="23"/>
        <end position="36"/>
    </location>
</feature>
<name>A0A2Z7B8Q9_9LAMI</name>
<evidence type="ECO:0000313" key="3">
    <source>
        <dbReference type="Proteomes" id="UP000250235"/>
    </source>
</evidence>
<dbReference type="AlphaFoldDB" id="A0A2Z7B8Q9"/>
<gene>
    <name evidence="2" type="ORF">F511_31284</name>
</gene>